<accession>A0A9X2J8R7</accession>
<keyword evidence="1" id="KW-1133">Transmembrane helix</keyword>
<proteinExistence type="predicted"/>
<comment type="caution">
    <text evidence="2">The sequence shown here is derived from an EMBL/GenBank/DDBJ whole genome shotgun (WGS) entry which is preliminary data.</text>
</comment>
<keyword evidence="1" id="KW-0472">Membrane</keyword>
<dbReference type="AlphaFoldDB" id="A0A9X2J8R7"/>
<dbReference type="EMBL" id="JALBWM010000436">
    <property type="protein sequence ID" value="MCO1337155.1"/>
    <property type="molecule type" value="Genomic_DNA"/>
</dbReference>
<sequence>QQLPVVLYKTALVTGAVVLAYWLDRSLFHYARPHDFFQLALQVQNDSLDGARALRLVASLATLRRALIILACVLGLTLGL</sequence>
<dbReference type="Proteomes" id="UP001139028">
    <property type="component" value="Unassembled WGS sequence"/>
</dbReference>
<feature type="transmembrane region" description="Helical" evidence="1">
    <location>
        <begin position="6"/>
        <end position="23"/>
    </location>
</feature>
<dbReference type="Pfam" id="PF13272">
    <property type="entry name" value="Holin_2-3"/>
    <property type="match status" value="1"/>
</dbReference>
<keyword evidence="1" id="KW-0812">Transmembrane</keyword>
<dbReference type="RefSeq" id="WP_252473424.1">
    <property type="nucleotide sequence ID" value="NZ_JALBWM010000436.1"/>
</dbReference>
<organism evidence="2 3">
    <name type="scientific">Microbulbifer okhotskensis</name>
    <dbReference type="NCBI Taxonomy" id="2926617"/>
    <lineage>
        <taxon>Bacteria</taxon>
        <taxon>Pseudomonadati</taxon>
        <taxon>Pseudomonadota</taxon>
        <taxon>Gammaproteobacteria</taxon>
        <taxon>Cellvibrionales</taxon>
        <taxon>Microbulbiferaceae</taxon>
        <taxon>Microbulbifer</taxon>
    </lineage>
</organism>
<evidence type="ECO:0000256" key="1">
    <source>
        <dbReference type="SAM" id="Phobius"/>
    </source>
</evidence>
<reference evidence="2" key="1">
    <citation type="journal article" date="2022" name="Arch. Microbiol.">
        <title>Microbulbifer okhotskensis sp. nov., isolated from a deep bottom sediment of the Okhotsk Sea.</title>
        <authorList>
            <person name="Romanenko L."/>
            <person name="Kurilenko V."/>
            <person name="Otstavnykh N."/>
            <person name="Velansky P."/>
            <person name="Isaeva M."/>
            <person name="Mikhailov V."/>
        </authorList>
    </citation>
    <scope>NUCLEOTIDE SEQUENCE</scope>
    <source>
        <strain evidence="2">OS29</strain>
    </source>
</reference>
<feature type="transmembrane region" description="Helical" evidence="1">
    <location>
        <begin position="62"/>
        <end position="79"/>
    </location>
</feature>
<evidence type="ECO:0000313" key="3">
    <source>
        <dbReference type="Proteomes" id="UP001139028"/>
    </source>
</evidence>
<gene>
    <name evidence="2" type="ORF">MO867_22810</name>
</gene>
<evidence type="ECO:0000313" key="2">
    <source>
        <dbReference type="EMBL" id="MCO1337155.1"/>
    </source>
</evidence>
<name>A0A9X2J8R7_9GAMM</name>
<keyword evidence="3" id="KW-1185">Reference proteome</keyword>
<protein>
    <submittedName>
        <fullName evidence="2">Holin</fullName>
    </submittedName>
</protein>
<dbReference type="InterPro" id="IPR025140">
    <property type="entry name" value="Holin_2-3"/>
</dbReference>
<feature type="non-terminal residue" evidence="2">
    <location>
        <position position="1"/>
    </location>
</feature>